<dbReference type="Pfam" id="PF09740">
    <property type="entry name" value="DUF2043"/>
    <property type="match status" value="1"/>
</dbReference>
<dbReference type="Proteomes" id="UP000192578">
    <property type="component" value="Unassembled WGS sequence"/>
</dbReference>
<dbReference type="GO" id="GO:0008270">
    <property type="term" value="F:zinc ion binding"/>
    <property type="evidence" value="ECO:0007669"/>
    <property type="project" value="UniProtKB-KW"/>
</dbReference>
<dbReference type="GO" id="GO:0009411">
    <property type="term" value="P:response to UV"/>
    <property type="evidence" value="ECO:0007669"/>
    <property type="project" value="InterPro"/>
</dbReference>
<feature type="compositionally biased region" description="Low complexity" evidence="10">
    <location>
        <begin position="216"/>
        <end position="230"/>
    </location>
</feature>
<feature type="region of interest" description="Disordered" evidence="10">
    <location>
        <begin position="333"/>
        <end position="361"/>
    </location>
</feature>
<evidence type="ECO:0000313" key="12">
    <source>
        <dbReference type="EMBL" id="OQV23972.1"/>
    </source>
</evidence>
<dbReference type="OrthoDB" id="5594015at2759"/>
<dbReference type="PANTHER" id="PTHR28670">
    <property type="entry name" value="UV-STIMULATED SCAFFOLD PROTEIN A"/>
    <property type="match status" value="1"/>
</dbReference>
<name>A0A1W0X9I1_HYPEX</name>
<comment type="caution">
    <text evidence="12">The sequence shown here is derived from an EMBL/GenBank/DDBJ whole genome shotgun (WGS) entry which is preliminary data.</text>
</comment>
<sequence>MSEADHHRLSTLIEEEVTSGQIRLKEANLKDLKLLCRRHDDLIREAFRLLRRHLERNHAEARWSAYLLVKELFERSHLFRELLIDDLHEFLVLVAEIDRSQPLPPPKPVACRLKEHSVATLKIWFEKFGNSYKKLELGFNFLKDTQKIRISNASPAPANLYVVPTAAKDTNVGSLNRKRIDRVLAEHVEHQEEMDSLLTEIENLFGLIVPDFENSLDSDSTPTTSSSHSSSLRHHGLHSSTYHVQVELLPVSFRVNRTAENEAMIEKIEENSILLNRKFLPKVVGWLAILSKSGAEEENVKAFIDAKQRLEGALRKAAALGIQFARPMVRRKRAAETAEGEDSEEEENDFEEVPEKEGLELVIPPNKRKEYGLEMISQNAQRSSNDDAPCCSKTLAPESSSSQGATNSALLSKAPIVKFGADLEGWGQDKAPTASFQSPYEGLHRFWRSSDATPEEFTNQEVAASLTNRAIPFIGKFEPVKWFCRAPLPSGQLCPRMDRERCPFHGKVVPRGPDGVPAREDDRYREMLEKEKATASRTPDWQDPALLRDIEAQTGRNLKVEKRKKAKKDGNLTDVKALTENPRKRLEKIVLNKSAVSRVAGELDRIQKQDAAEKFSHNWNYSTL</sequence>
<evidence type="ECO:0000256" key="9">
    <source>
        <dbReference type="ARBA" id="ARBA00023204"/>
    </source>
</evidence>
<dbReference type="AlphaFoldDB" id="A0A1W0X9I1"/>
<proteinExistence type="inferred from homology"/>
<gene>
    <name evidence="12" type="ORF">BV898_02318</name>
</gene>
<evidence type="ECO:0000256" key="2">
    <source>
        <dbReference type="ARBA" id="ARBA00009240"/>
    </source>
</evidence>
<keyword evidence="4" id="KW-0479">Metal-binding</keyword>
<feature type="region of interest" description="Disordered" evidence="10">
    <location>
        <begin position="216"/>
        <end position="236"/>
    </location>
</feature>
<feature type="domain" description="UV-stimulated scaffold protein A C-terminal" evidence="11">
    <location>
        <begin position="413"/>
        <end position="519"/>
    </location>
</feature>
<dbReference type="InterPro" id="IPR049408">
    <property type="entry name" value="UVSSA_N_a-solenoid_rpt"/>
</dbReference>
<dbReference type="PANTHER" id="PTHR28670:SF1">
    <property type="entry name" value="UV-STIMULATED SCAFFOLD PROTEIN A"/>
    <property type="match status" value="1"/>
</dbReference>
<keyword evidence="6" id="KW-0863">Zinc-finger</keyword>
<feature type="region of interest" description="Disordered" evidence="10">
    <location>
        <begin position="379"/>
        <end position="407"/>
    </location>
</feature>
<comment type="subcellular location">
    <subcellularLocation>
        <location evidence="1">Chromosome</location>
    </subcellularLocation>
</comment>
<feature type="compositionally biased region" description="Acidic residues" evidence="10">
    <location>
        <begin position="338"/>
        <end position="352"/>
    </location>
</feature>
<dbReference type="GO" id="GO:0006283">
    <property type="term" value="P:transcription-coupled nucleotide-excision repair"/>
    <property type="evidence" value="ECO:0007669"/>
    <property type="project" value="TreeGrafter"/>
</dbReference>
<dbReference type="EMBL" id="MTYJ01000009">
    <property type="protein sequence ID" value="OQV23972.1"/>
    <property type="molecule type" value="Genomic_DNA"/>
</dbReference>
<dbReference type="GO" id="GO:0005694">
    <property type="term" value="C:chromosome"/>
    <property type="evidence" value="ECO:0007669"/>
    <property type="project" value="UniProtKB-SubCell"/>
</dbReference>
<dbReference type="InterPro" id="IPR018610">
    <property type="entry name" value="UVSSA"/>
</dbReference>
<evidence type="ECO:0000256" key="4">
    <source>
        <dbReference type="ARBA" id="ARBA00022723"/>
    </source>
</evidence>
<keyword evidence="7" id="KW-0862">Zinc</keyword>
<evidence type="ECO:0000256" key="5">
    <source>
        <dbReference type="ARBA" id="ARBA00022763"/>
    </source>
</evidence>
<keyword evidence="3" id="KW-0158">Chromosome</keyword>
<reference evidence="13" key="1">
    <citation type="submission" date="2017-01" db="EMBL/GenBank/DDBJ databases">
        <title>Comparative genomics of anhydrobiosis in the tardigrade Hypsibius dujardini.</title>
        <authorList>
            <person name="Yoshida Y."/>
            <person name="Koutsovoulos G."/>
            <person name="Laetsch D."/>
            <person name="Stevens L."/>
            <person name="Kumar S."/>
            <person name="Horikawa D."/>
            <person name="Ishino K."/>
            <person name="Komine S."/>
            <person name="Tomita M."/>
            <person name="Blaxter M."/>
            <person name="Arakawa K."/>
        </authorList>
    </citation>
    <scope>NUCLEOTIDE SEQUENCE [LARGE SCALE GENOMIC DNA]</scope>
    <source>
        <strain evidence="13">Z151</strain>
    </source>
</reference>
<organism evidence="12 13">
    <name type="scientific">Hypsibius exemplaris</name>
    <name type="common">Freshwater tardigrade</name>
    <dbReference type="NCBI Taxonomy" id="2072580"/>
    <lineage>
        <taxon>Eukaryota</taxon>
        <taxon>Metazoa</taxon>
        <taxon>Ecdysozoa</taxon>
        <taxon>Tardigrada</taxon>
        <taxon>Eutardigrada</taxon>
        <taxon>Parachela</taxon>
        <taxon>Hypsibioidea</taxon>
        <taxon>Hypsibiidae</taxon>
        <taxon>Hypsibius</taxon>
    </lineage>
</organism>
<comment type="similarity">
    <text evidence="2">Belongs to the UVSSA family.</text>
</comment>
<protein>
    <submittedName>
        <fullName evidence="12">UV-stimulated scaffold protein A</fullName>
    </submittedName>
</protein>
<evidence type="ECO:0000256" key="1">
    <source>
        <dbReference type="ARBA" id="ARBA00004286"/>
    </source>
</evidence>
<evidence type="ECO:0000256" key="8">
    <source>
        <dbReference type="ARBA" id="ARBA00023054"/>
    </source>
</evidence>
<keyword evidence="8" id="KW-0175">Coiled coil</keyword>
<keyword evidence="9" id="KW-0234">DNA repair</keyword>
<accession>A0A1W0X9I1</accession>
<keyword evidence="5" id="KW-0227">DNA damage</keyword>
<evidence type="ECO:0000256" key="3">
    <source>
        <dbReference type="ARBA" id="ARBA00022454"/>
    </source>
</evidence>
<evidence type="ECO:0000256" key="6">
    <source>
        <dbReference type="ARBA" id="ARBA00022771"/>
    </source>
</evidence>
<dbReference type="GO" id="GO:0000993">
    <property type="term" value="F:RNA polymerase II complex binding"/>
    <property type="evidence" value="ECO:0007669"/>
    <property type="project" value="TreeGrafter"/>
</dbReference>
<dbReference type="InterPro" id="IPR049431">
    <property type="entry name" value="UVSSA_C"/>
</dbReference>
<evidence type="ECO:0000313" key="13">
    <source>
        <dbReference type="Proteomes" id="UP000192578"/>
    </source>
</evidence>
<evidence type="ECO:0000256" key="7">
    <source>
        <dbReference type="ARBA" id="ARBA00022833"/>
    </source>
</evidence>
<keyword evidence="13" id="KW-1185">Reference proteome</keyword>
<evidence type="ECO:0000259" key="11">
    <source>
        <dbReference type="Pfam" id="PF09740"/>
    </source>
</evidence>
<feature type="compositionally biased region" description="Polar residues" evidence="10">
    <location>
        <begin position="397"/>
        <end position="407"/>
    </location>
</feature>
<dbReference type="Pfam" id="PF20867">
    <property type="entry name" value="UVSSA_N"/>
    <property type="match status" value="1"/>
</dbReference>
<evidence type="ECO:0000256" key="10">
    <source>
        <dbReference type="SAM" id="MobiDB-lite"/>
    </source>
</evidence>